<reference evidence="2" key="1">
    <citation type="journal article" date="2022" name="bioRxiv">
        <title>Sequencing and chromosome-scale assembly of the giantPleurodeles waltlgenome.</title>
        <authorList>
            <person name="Brown T."/>
            <person name="Elewa A."/>
            <person name="Iarovenko S."/>
            <person name="Subramanian E."/>
            <person name="Araus A.J."/>
            <person name="Petzold A."/>
            <person name="Susuki M."/>
            <person name="Suzuki K.-i.T."/>
            <person name="Hayashi T."/>
            <person name="Toyoda A."/>
            <person name="Oliveira C."/>
            <person name="Osipova E."/>
            <person name="Leigh N.D."/>
            <person name="Simon A."/>
            <person name="Yun M.H."/>
        </authorList>
    </citation>
    <scope>NUCLEOTIDE SEQUENCE</scope>
    <source>
        <strain evidence="2">20211129_DDA</strain>
        <tissue evidence="2">Liver</tissue>
    </source>
</reference>
<keyword evidence="3" id="KW-1185">Reference proteome</keyword>
<evidence type="ECO:0000256" key="1">
    <source>
        <dbReference type="SAM" id="MobiDB-lite"/>
    </source>
</evidence>
<dbReference type="Proteomes" id="UP001066276">
    <property type="component" value="Chromosome 4_1"/>
</dbReference>
<feature type="region of interest" description="Disordered" evidence="1">
    <location>
        <begin position="35"/>
        <end position="110"/>
    </location>
</feature>
<evidence type="ECO:0000313" key="3">
    <source>
        <dbReference type="Proteomes" id="UP001066276"/>
    </source>
</evidence>
<protein>
    <submittedName>
        <fullName evidence="2">Uncharacterized protein</fullName>
    </submittedName>
</protein>
<dbReference type="EMBL" id="JANPWB010000007">
    <property type="protein sequence ID" value="KAJ1168919.1"/>
    <property type="molecule type" value="Genomic_DNA"/>
</dbReference>
<name>A0AAV7SXI9_PLEWA</name>
<accession>A0AAV7SXI9</accession>
<comment type="caution">
    <text evidence="2">The sequence shown here is derived from an EMBL/GenBank/DDBJ whole genome shotgun (WGS) entry which is preliminary data.</text>
</comment>
<evidence type="ECO:0000313" key="2">
    <source>
        <dbReference type="EMBL" id="KAJ1168919.1"/>
    </source>
</evidence>
<dbReference type="AlphaFoldDB" id="A0AAV7SXI9"/>
<organism evidence="2 3">
    <name type="scientific">Pleurodeles waltl</name>
    <name type="common">Iberian ribbed newt</name>
    <dbReference type="NCBI Taxonomy" id="8319"/>
    <lineage>
        <taxon>Eukaryota</taxon>
        <taxon>Metazoa</taxon>
        <taxon>Chordata</taxon>
        <taxon>Craniata</taxon>
        <taxon>Vertebrata</taxon>
        <taxon>Euteleostomi</taxon>
        <taxon>Amphibia</taxon>
        <taxon>Batrachia</taxon>
        <taxon>Caudata</taxon>
        <taxon>Salamandroidea</taxon>
        <taxon>Salamandridae</taxon>
        <taxon>Pleurodelinae</taxon>
        <taxon>Pleurodeles</taxon>
    </lineage>
</organism>
<sequence length="145" mass="15550">MSQGKGCIYLPTPRRIAGRARCPVSNGRAQHRIRRAALSGESRTWLQDAERAPSHSPHQAPPRPLAHTGPARADQVASAPPQLKGEWRSGHQPPVRRQPPAAGYSSGTGAICQTCRGPASRLTHGSCRCGASGDRIRRRLACRGP</sequence>
<gene>
    <name evidence="2" type="ORF">NDU88_000831</name>
</gene>
<proteinExistence type="predicted"/>